<evidence type="ECO:0000313" key="5">
    <source>
        <dbReference type="EMBL" id="SED61354.1"/>
    </source>
</evidence>
<keyword evidence="1" id="KW-0436">Ligase</keyword>
<dbReference type="Gene3D" id="3.40.50.261">
    <property type="entry name" value="Succinyl-CoA synthetase domains"/>
    <property type="match status" value="2"/>
</dbReference>
<evidence type="ECO:0000313" key="6">
    <source>
        <dbReference type="Proteomes" id="UP000183561"/>
    </source>
</evidence>
<accession>A0A1H5C4Q4</accession>
<reference evidence="6" key="1">
    <citation type="submission" date="2016-10" db="EMBL/GenBank/DDBJ databases">
        <authorList>
            <person name="Varghese N."/>
            <person name="Submissions S."/>
        </authorList>
    </citation>
    <scope>NUCLEOTIDE SEQUENCE [LARGE SCALE GENOMIC DNA]</scope>
    <source>
        <strain evidence="6">DSM 44498</strain>
    </source>
</reference>
<gene>
    <name evidence="5" type="ORF">SAMN04490239_8992</name>
</gene>
<dbReference type="SUPFAM" id="SSF52210">
    <property type="entry name" value="Succinyl-CoA synthetase domains"/>
    <property type="match status" value="2"/>
</dbReference>
<dbReference type="GO" id="GO:0016874">
    <property type="term" value="F:ligase activity"/>
    <property type="evidence" value="ECO:0007669"/>
    <property type="project" value="UniProtKB-KW"/>
</dbReference>
<dbReference type="SUPFAM" id="SSF51735">
    <property type="entry name" value="NAD(P)-binding Rossmann-fold domains"/>
    <property type="match status" value="1"/>
</dbReference>
<dbReference type="InterPro" id="IPR013815">
    <property type="entry name" value="ATP_grasp_subdomain_1"/>
</dbReference>
<dbReference type="RefSeq" id="WP_083395865.1">
    <property type="nucleotide sequence ID" value="NZ_FNSV01000005.1"/>
</dbReference>
<sequence>MTTMAQPSPAAVAPAPRAGTRTALQRLFDPRSIAIVGASTSPTKRGFQAVRALQQAGYEHPVYPVNPNATEILGLEVVPSIDGLPYGVDVALIALPGAAVPDAVRECAAVGIAGVVVLANGFKETGDSGADLDADLARAIAETGVRVIGPNTSGMLNVSTGANLVGLQNVPMGPISVVTQSGNMLLSMVNDNRALKGPGFHAYVGLGNQADVRYDECVTELARDTGTGAVAIHSEGFADGRAFLVAAASAVREKPVVVLRGGRSEVGQRTALSHTGSIAGSDAVATAVLRQAGAELVDRSDELAVVAGAMSTTAPIASGRKVAILSDGGGHATLAADALTARGIELAQIGDQTQRVLRDLLGGPASVVNPVDVAGATDADPTVFADAVDALMRDPAVGLVLIVGLYGGYHLRFDASLTDAEDATADRLLELTTAHRVPLLVQSCYAGDTVSNHDRLRAGGVPVISSIDHAVRVVAALDRRGRRLATASQRSPLTLPAPAPRAAVGTGILDEPTARAFVEDAGVDIGGWTFARTVDEVVTAVVGYWRPCALKIVSPQVIHKSDVGGVKLNVVGATAAENAQAIIDAVTENVCGAVIDGIVVTPMADQGVELLVGATHDPIFGPVVAFGSGGVMVEALEDVTFRAAPFTEIEAHEMIDETIASRMLDGYRHLPVIDRTALARFLVHVGDIVAAHPEIGELDLNPVIASNTGIVPVDVRIVLSDNLSGEHA</sequence>
<dbReference type="Pfam" id="PF13380">
    <property type="entry name" value="CoA_binding_2"/>
    <property type="match status" value="1"/>
</dbReference>
<dbReference type="AlphaFoldDB" id="A0A1H5C4Q4"/>
<keyword evidence="2" id="KW-0547">Nucleotide-binding</keyword>
<feature type="domain" description="CoA-binding" evidence="4">
    <location>
        <begin position="27"/>
        <end position="122"/>
    </location>
</feature>
<dbReference type="GO" id="GO:0016740">
    <property type="term" value="F:transferase activity"/>
    <property type="evidence" value="ECO:0007669"/>
    <property type="project" value="UniProtKB-KW"/>
</dbReference>
<protein>
    <submittedName>
        <fullName evidence="5">Acetyltransferase</fullName>
    </submittedName>
</protein>
<organism evidence="5 6">
    <name type="scientific">Rhodococcus koreensis</name>
    <dbReference type="NCBI Taxonomy" id="99653"/>
    <lineage>
        <taxon>Bacteria</taxon>
        <taxon>Bacillati</taxon>
        <taxon>Actinomycetota</taxon>
        <taxon>Actinomycetes</taxon>
        <taxon>Mycobacteriales</taxon>
        <taxon>Nocardiaceae</taxon>
        <taxon>Rhodococcus</taxon>
    </lineage>
</organism>
<evidence type="ECO:0000256" key="3">
    <source>
        <dbReference type="ARBA" id="ARBA00022840"/>
    </source>
</evidence>
<dbReference type="Gene3D" id="3.30.1490.20">
    <property type="entry name" value="ATP-grasp fold, A domain"/>
    <property type="match status" value="1"/>
</dbReference>
<dbReference type="InterPro" id="IPR016102">
    <property type="entry name" value="Succinyl-CoA_synth-like"/>
</dbReference>
<dbReference type="InterPro" id="IPR051538">
    <property type="entry name" value="Acyl-CoA_Synth/Transferase"/>
</dbReference>
<dbReference type="PANTHER" id="PTHR43334:SF1">
    <property type="entry name" value="3-HYDROXYPROPIONATE--COA LIGASE [ADP-FORMING]"/>
    <property type="match status" value="1"/>
</dbReference>
<dbReference type="Gene3D" id="3.40.50.720">
    <property type="entry name" value="NAD(P)-binding Rossmann-like Domain"/>
    <property type="match status" value="1"/>
</dbReference>
<dbReference type="Pfam" id="PF13607">
    <property type="entry name" value="Succ_CoA_lig"/>
    <property type="match status" value="1"/>
</dbReference>
<dbReference type="InterPro" id="IPR003781">
    <property type="entry name" value="CoA-bd"/>
</dbReference>
<evidence type="ECO:0000256" key="1">
    <source>
        <dbReference type="ARBA" id="ARBA00022598"/>
    </source>
</evidence>
<dbReference type="EMBL" id="FNSV01000005">
    <property type="protein sequence ID" value="SED61354.1"/>
    <property type="molecule type" value="Genomic_DNA"/>
</dbReference>
<keyword evidence="6" id="KW-1185">Reference proteome</keyword>
<name>A0A1H5C4Q4_9NOCA</name>
<dbReference type="InterPro" id="IPR032875">
    <property type="entry name" value="Succ_CoA_lig_flav_dom"/>
</dbReference>
<dbReference type="Pfam" id="PF13549">
    <property type="entry name" value="ATP-grasp_5"/>
    <property type="match status" value="1"/>
</dbReference>
<dbReference type="OrthoDB" id="190266at2"/>
<dbReference type="SMART" id="SM00881">
    <property type="entry name" value="CoA_binding"/>
    <property type="match status" value="1"/>
</dbReference>
<dbReference type="Gene3D" id="3.30.470.20">
    <property type="entry name" value="ATP-grasp fold, B domain"/>
    <property type="match status" value="1"/>
</dbReference>
<evidence type="ECO:0000259" key="4">
    <source>
        <dbReference type="SMART" id="SM00881"/>
    </source>
</evidence>
<dbReference type="PANTHER" id="PTHR43334">
    <property type="entry name" value="ACETATE--COA LIGASE [ADP-FORMING]"/>
    <property type="match status" value="1"/>
</dbReference>
<dbReference type="SUPFAM" id="SSF56059">
    <property type="entry name" value="Glutathione synthetase ATP-binding domain-like"/>
    <property type="match status" value="1"/>
</dbReference>
<keyword evidence="3" id="KW-0067">ATP-binding</keyword>
<dbReference type="InterPro" id="IPR036291">
    <property type="entry name" value="NAD(P)-bd_dom_sf"/>
</dbReference>
<proteinExistence type="predicted"/>
<dbReference type="Proteomes" id="UP000183561">
    <property type="component" value="Unassembled WGS sequence"/>
</dbReference>
<dbReference type="GO" id="GO:0005524">
    <property type="term" value="F:ATP binding"/>
    <property type="evidence" value="ECO:0007669"/>
    <property type="project" value="UniProtKB-KW"/>
</dbReference>
<evidence type="ECO:0000256" key="2">
    <source>
        <dbReference type="ARBA" id="ARBA00022741"/>
    </source>
</evidence>
<keyword evidence="5" id="KW-0808">Transferase</keyword>